<evidence type="ECO:0000256" key="1">
    <source>
        <dbReference type="PROSITE-ProRule" id="PRU00339"/>
    </source>
</evidence>
<dbReference type="PROSITE" id="PS50005">
    <property type="entry name" value="TPR"/>
    <property type="match status" value="3"/>
</dbReference>
<reference evidence="2 3" key="1">
    <citation type="submission" date="2020-12" db="EMBL/GenBank/DDBJ databases">
        <title>YIM B01967 draft genome.</title>
        <authorList>
            <person name="Yan X."/>
        </authorList>
    </citation>
    <scope>NUCLEOTIDE SEQUENCE [LARGE SCALE GENOMIC DNA]</scope>
    <source>
        <strain evidence="2 3">YIM B01967</strain>
    </source>
</reference>
<dbReference type="PANTHER" id="PTHR44395">
    <property type="match status" value="1"/>
</dbReference>
<feature type="repeat" description="TPR" evidence="1">
    <location>
        <begin position="34"/>
        <end position="67"/>
    </location>
</feature>
<name>A0ABS1H1W0_9BACL</name>
<comment type="caution">
    <text evidence="2">The sequence shown here is derived from an EMBL/GenBank/DDBJ whole genome shotgun (WGS) entry which is preliminary data.</text>
</comment>
<dbReference type="RefSeq" id="WP_200747497.1">
    <property type="nucleotide sequence ID" value="NZ_JAEOAH010000001.1"/>
</dbReference>
<protein>
    <submittedName>
        <fullName evidence="2">Tetratricopeptide repeat protein</fullName>
    </submittedName>
</protein>
<sequence length="219" mass="25130">MDFNEQGIKAIQEKRYEDAVQAFTQAIEEEPNNTVGYINFGNLLASMDETERAERFFQKAITLDEKAATAYYGLANLYYNNERFMEAAKLYEIAIRLGIEGADAFYMLGKSFERAGETKLALPYLQRAAELAPEDVQVRLAFGILLCSLEMFDVAQKELQYVIDEDWNNADAHYNLGVLFAVSTERTEDAIYHLKQAFTLQPDFDQARYIHDMIAMNHQ</sequence>
<accession>A0ABS1H1W0</accession>
<keyword evidence="1" id="KW-0802">TPR repeat</keyword>
<dbReference type="SMART" id="SM00028">
    <property type="entry name" value="TPR"/>
    <property type="match status" value="5"/>
</dbReference>
<gene>
    <name evidence="2" type="ORF">JFL43_00520</name>
</gene>
<proteinExistence type="predicted"/>
<dbReference type="Gene3D" id="1.25.40.10">
    <property type="entry name" value="Tetratricopeptide repeat domain"/>
    <property type="match status" value="2"/>
</dbReference>
<organism evidence="2 3">
    <name type="scientific">Viridibacillus soli</name>
    <dbReference type="NCBI Taxonomy" id="2798301"/>
    <lineage>
        <taxon>Bacteria</taxon>
        <taxon>Bacillati</taxon>
        <taxon>Bacillota</taxon>
        <taxon>Bacilli</taxon>
        <taxon>Bacillales</taxon>
        <taxon>Caryophanaceae</taxon>
        <taxon>Viridibacillus</taxon>
    </lineage>
</organism>
<evidence type="ECO:0000313" key="2">
    <source>
        <dbReference type="EMBL" id="MBK3493376.1"/>
    </source>
</evidence>
<feature type="repeat" description="TPR" evidence="1">
    <location>
        <begin position="102"/>
        <end position="135"/>
    </location>
</feature>
<dbReference type="Pfam" id="PF14559">
    <property type="entry name" value="TPR_19"/>
    <property type="match status" value="1"/>
</dbReference>
<evidence type="ECO:0000313" key="3">
    <source>
        <dbReference type="Proteomes" id="UP000618943"/>
    </source>
</evidence>
<keyword evidence="3" id="KW-1185">Reference proteome</keyword>
<dbReference type="SUPFAM" id="SSF48452">
    <property type="entry name" value="TPR-like"/>
    <property type="match status" value="1"/>
</dbReference>
<dbReference type="PANTHER" id="PTHR44395:SF1">
    <property type="entry name" value="PROTEIN O-MANNOSYL-TRANSFERASE TMTC3"/>
    <property type="match status" value="1"/>
</dbReference>
<dbReference type="Pfam" id="PF13432">
    <property type="entry name" value="TPR_16"/>
    <property type="match status" value="2"/>
</dbReference>
<dbReference type="EMBL" id="JAEOAH010000001">
    <property type="protein sequence ID" value="MBK3493376.1"/>
    <property type="molecule type" value="Genomic_DNA"/>
</dbReference>
<dbReference type="Proteomes" id="UP000618943">
    <property type="component" value="Unassembled WGS sequence"/>
</dbReference>
<feature type="repeat" description="TPR" evidence="1">
    <location>
        <begin position="68"/>
        <end position="101"/>
    </location>
</feature>
<dbReference type="InterPro" id="IPR011990">
    <property type="entry name" value="TPR-like_helical_dom_sf"/>
</dbReference>
<dbReference type="InterPro" id="IPR019734">
    <property type="entry name" value="TPR_rpt"/>
</dbReference>